<accession>D2PTP4</accession>
<dbReference type="AlphaFoldDB" id="D2PTP4"/>
<dbReference type="HOGENOM" id="CLU_3169283_0_0_11"/>
<sequence>MPAHHTCPALLIAANWLNELVERQIKAITEGTTDDDDGAAGLLVPTG</sequence>
<protein>
    <submittedName>
        <fullName evidence="1">Uncharacterized protein</fullName>
    </submittedName>
</protein>
<evidence type="ECO:0000313" key="1">
    <source>
        <dbReference type="EMBL" id="ADB31357.1"/>
    </source>
</evidence>
<keyword evidence="2" id="KW-1185">Reference proteome</keyword>
<dbReference type="KEGG" id="kfl:Kfla_2281"/>
<gene>
    <name evidence="1" type="ordered locus">Kfla_2281</name>
</gene>
<evidence type="ECO:0000313" key="2">
    <source>
        <dbReference type="Proteomes" id="UP000007967"/>
    </source>
</evidence>
<reference evidence="1 2" key="2">
    <citation type="journal article" date="2010" name="Stand. Genomic Sci.">
        <title>Complete genome sequence of Kribbella flavida type strain (IFO 14399).</title>
        <authorList>
            <person name="Pukall R."/>
            <person name="Lapidus A."/>
            <person name="Glavina Del Rio T."/>
            <person name="Copeland A."/>
            <person name="Tice H."/>
            <person name="Cheng J.-F."/>
            <person name="Lucas S."/>
            <person name="Chen F."/>
            <person name="Nolan M."/>
            <person name="LaButti K."/>
            <person name="Pati A."/>
            <person name="Ivanova N."/>
            <person name="Mavrommatis K."/>
            <person name="Mikhailova N."/>
            <person name="Pitluck S."/>
            <person name="Bruce D."/>
            <person name="Goodwin L."/>
            <person name="Land M."/>
            <person name="Hauser L."/>
            <person name="Chang Y.-J."/>
            <person name="Jeffries C.D."/>
            <person name="Chen A."/>
            <person name="Palaniappan K."/>
            <person name="Chain P."/>
            <person name="Rohde M."/>
            <person name="Goeker M."/>
            <person name="Bristow J."/>
            <person name="Eisen J.A."/>
            <person name="Markowitz V."/>
            <person name="Hugenholtz P."/>
            <person name="Kyrpides N.C."/>
            <person name="Klenk H.-P."/>
            <person name="Brettin T."/>
        </authorList>
    </citation>
    <scope>NUCLEOTIDE SEQUENCE [LARGE SCALE GENOMIC DNA]</scope>
    <source>
        <strain evidence="2">DSM 17836 / JCM 10339 / NBRC 14399</strain>
    </source>
</reference>
<dbReference type="Proteomes" id="UP000007967">
    <property type="component" value="Chromosome"/>
</dbReference>
<proteinExistence type="predicted"/>
<dbReference type="EMBL" id="CP001736">
    <property type="protein sequence ID" value="ADB31357.1"/>
    <property type="molecule type" value="Genomic_DNA"/>
</dbReference>
<organism evidence="1 2">
    <name type="scientific">Kribbella flavida (strain DSM 17836 / JCM 10339 / NBRC 14399)</name>
    <dbReference type="NCBI Taxonomy" id="479435"/>
    <lineage>
        <taxon>Bacteria</taxon>
        <taxon>Bacillati</taxon>
        <taxon>Actinomycetota</taxon>
        <taxon>Actinomycetes</taxon>
        <taxon>Propionibacteriales</taxon>
        <taxon>Kribbellaceae</taxon>
        <taxon>Kribbella</taxon>
    </lineage>
</organism>
<reference evidence="2" key="1">
    <citation type="submission" date="2009-09" db="EMBL/GenBank/DDBJ databases">
        <title>The complete genome of Kribbella flavida DSM 17836.</title>
        <authorList>
            <consortium name="US DOE Joint Genome Institute (JGI-PGF)"/>
            <person name="Lucas S."/>
            <person name="Copeland A."/>
            <person name="Lapidus A."/>
            <person name="Glavina del Rio T."/>
            <person name="Dalin E."/>
            <person name="Tice H."/>
            <person name="Bruce D."/>
            <person name="Goodwin L."/>
            <person name="Pitluck S."/>
            <person name="Kyrpides N."/>
            <person name="Mavromatis K."/>
            <person name="Ivanova N."/>
            <person name="Saunders E."/>
            <person name="Brettin T."/>
            <person name="Detter J.C."/>
            <person name="Han C."/>
            <person name="Larimer F."/>
            <person name="Land M."/>
            <person name="Hauser L."/>
            <person name="Markowitz V."/>
            <person name="Cheng J.-F."/>
            <person name="Hugenholtz P."/>
            <person name="Woyke T."/>
            <person name="Wu D."/>
            <person name="Pukall R."/>
            <person name="Klenk H.-P."/>
            <person name="Eisen J.A."/>
        </authorList>
    </citation>
    <scope>NUCLEOTIDE SEQUENCE [LARGE SCALE GENOMIC DNA]</scope>
    <source>
        <strain evidence="2">DSM 17836 / JCM 10339 / NBRC 14399</strain>
    </source>
</reference>
<name>D2PTP4_KRIFD</name>